<gene>
    <name evidence="2" type="ORF">AWB75_00137</name>
</gene>
<name>A0A157Z3A4_9BURK</name>
<evidence type="ECO:0000313" key="2">
    <source>
        <dbReference type="EMBL" id="SAK39972.1"/>
    </source>
</evidence>
<protein>
    <submittedName>
        <fullName evidence="2">Carboxymethylenebutenolidase</fullName>
    </submittedName>
</protein>
<dbReference type="InterPro" id="IPR029058">
    <property type="entry name" value="AB_hydrolase_fold"/>
</dbReference>
<dbReference type="PANTHER" id="PTHR46623:SF6">
    <property type="entry name" value="ALPHA_BETA-HYDROLASES SUPERFAMILY PROTEIN"/>
    <property type="match status" value="1"/>
</dbReference>
<dbReference type="GO" id="GO:0016787">
    <property type="term" value="F:hydrolase activity"/>
    <property type="evidence" value="ECO:0007669"/>
    <property type="project" value="InterPro"/>
</dbReference>
<dbReference type="Proteomes" id="UP000054870">
    <property type="component" value="Unassembled WGS sequence"/>
</dbReference>
<evidence type="ECO:0000313" key="3">
    <source>
        <dbReference type="Proteomes" id="UP000054870"/>
    </source>
</evidence>
<evidence type="ECO:0000259" key="1">
    <source>
        <dbReference type="Pfam" id="PF01738"/>
    </source>
</evidence>
<dbReference type="SUPFAM" id="SSF53474">
    <property type="entry name" value="alpha/beta-Hydrolases"/>
    <property type="match status" value="1"/>
</dbReference>
<dbReference type="Gene3D" id="3.40.50.1820">
    <property type="entry name" value="alpha/beta hydrolase"/>
    <property type="match status" value="1"/>
</dbReference>
<proteinExistence type="predicted"/>
<dbReference type="Pfam" id="PF01738">
    <property type="entry name" value="DLH"/>
    <property type="match status" value="1"/>
</dbReference>
<dbReference type="PANTHER" id="PTHR46623">
    <property type="entry name" value="CARBOXYMETHYLENEBUTENOLIDASE-RELATED"/>
    <property type="match status" value="1"/>
</dbReference>
<organism evidence="2 3">
    <name type="scientific">Caballeronia catudaia</name>
    <dbReference type="NCBI Taxonomy" id="1777136"/>
    <lineage>
        <taxon>Bacteria</taxon>
        <taxon>Pseudomonadati</taxon>
        <taxon>Pseudomonadota</taxon>
        <taxon>Betaproteobacteria</taxon>
        <taxon>Burkholderiales</taxon>
        <taxon>Burkholderiaceae</taxon>
        <taxon>Caballeronia</taxon>
    </lineage>
</organism>
<comment type="caution">
    <text evidence="2">The sequence shown here is derived from an EMBL/GenBank/DDBJ whole genome shotgun (WGS) entry which is preliminary data.</text>
</comment>
<dbReference type="EMBL" id="FCOF02000001">
    <property type="protein sequence ID" value="SAK39972.1"/>
    <property type="molecule type" value="Genomic_DNA"/>
</dbReference>
<dbReference type="InterPro" id="IPR051049">
    <property type="entry name" value="Dienelactone_hydrolase-like"/>
</dbReference>
<keyword evidence="3" id="KW-1185">Reference proteome</keyword>
<accession>A0A157Z3A4</accession>
<dbReference type="AlphaFoldDB" id="A0A157Z3A4"/>
<sequence length="70" mass="7727">MQFHYGELDAHIPADAVDAVRQKFAGRKDSELYVYSQADHGFNCGDRASYNAKASALAHGRTLSFLGEHL</sequence>
<feature type="domain" description="Dienelactone hydrolase" evidence="1">
    <location>
        <begin position="2"/>
        <end position="69"/>
    </location>
</feature>
<dbReference type="InterPro" id="IPR002925">
    <property type="entry name" value="Dienelactn_hydro"/>
</dbReference>
<reference evidence="2" key="1">
    <citation type="submission" date="2016-01" db="EMBL/GenBank/DDBJ databases">
        <authorList>
            <person name="Peeters C."/>
        </authorList>
    </citation>
    <scope>NUCLEOTIDE SEQUENCE [LARGE SCALE GENOMIC DNA]</scope>
    <source>
        <strain evidence="2">LMG 29318</strain>
    </source>
</reference>